<evidence type="ECO:0000256" key="9">
    <source>
        <dbReference type="SAM" id="Phobius"/>
    </source>
</evidence>
<proteinExistence type="inferred from homology"/>
<dbReference type="InterPro" id="IPR019358">
    <property type="entry name" value="NEMP_fam"/>
</dbReference>
<dbReference type="PANTHER" id="PTHR31587:SF3">
    <property type="entry name" value="EXPRESSED PROTEIN"/>
    <property type="match status" value="1"/>
</dbReference>
<evidence type="ECO:0000256" key="7">
    <source>
        <dbReference type="ARBA" id="ARBA00023242"/>
    </source>
</evidence>
<comment type="subcellular location">
    <subcellularLocation>
        <location evidence="1">Nucleus inner membrane</location>
        <topology evidence="1">Multi-pass membrane protein</topology>
        <orientation evidence="1">Nucleoplasmic side</orientation>
    </subcellularLocation>
</comment>
<evidence type="ECO:0000256" key="1">
    <source>
        <dbReference type="ARBA" id="ARBA00004575"/>
    </source>
</evidence>
<evidence type="ECO:0000256" key="8">
    <source>
        <dbReference type="SAM" id="MobiDB-lite"/>
    </source>
</evidence>
<gene>
    <name evidence="10" type="ORF">RJ640_023396</name>
</gene>
<feature type="compositionally biased region" description="Basic residues" evidence="8">
    <location>
        <begin position="1"/>
        <end position="23"/>
    </location>
</feature>
<evidence type="ECO:0000256" key="2">
    <source>
        <dbReference type="ARBA" id="ARBA00005748"/>
    </source>
</evidence>
<protein>
    <submittedName>
        <fullName evidence="10">Uncharacterized protein</fullName>
    </submittedName>
</protein>
<dbReference type="GO" id="GO:0005637">
    <property type="term" value="C:nuclear inner membrane"/>
    <property type="evidence" value="ECO:0007669"/>
    <property type="project" value="UniProtKB-SubCell"/>
</dbReference>
<name>A0AA88R3M2_9ASTE</name>
<feature type="region of interest" description="Disordered" evidence="8">
    <location>
        <begin position="262"/>
        <end position="292"/>
    </location>
</feature>
<comment type="caution">
    <text evidence="10">The sequence shown here is derived from an EMBL/GenBank/DDBJ whole genome shotgun (WGS) entry which is preliminary data.</text>
</comment>
<sequence>MNYSKNWRRYTPKATKKKRKSKTTTKTTTEKEHLIDGQQHLKPPIETPPPAGDSEPALESLPCCGGGGVGGWYRQVSALLLVGIIIVGGALGYWLVRKFVISEDGSVDSGIAGFVKWAMRLVAVTLIFQRWKHVAKNNMGRVSKSKMKPGLVFVGLRVAGEKREHGILLPRHDHGVLFTRSIKSRISLLRHSLASPSTTKGKRNQQDFYSTYHKTPDRKKFSKKEWGDFTEESTRQAVANLASSPEFTDWIIEHADRIQIVPEESSGERSASDSTDENVVESGNGLDFSPGFSMEENQRISGKWKVIMASTVAMEEIQPPYIVIIVIVLVLD</sequence>
<reference evidence="10" key="1">
    <citation type="submission" date="2022-12" db="EMBL/GenBank/DDBJ databases">
        <title>Draft genome assemblies for two species of Escallonia (Escalloniales).</title>
        <authorList>
            <person name="Chanderbali A."/>
            <person name="Dervinis C."/>
            <person name="Anghel I."/>
            <person name="Soltis D."/>
            <person name="Soltis P."/>
            <person name="Zapata F."/>
        </authorList>
    </citation>
    <scope>NUCLEOTIDE SEQUENCE</scope>
    <source>
        <strain evidence="10">UCBG92.1500</strain>
        <tissue evidence="10">Leaf</tissue>
    </source>
</reference>
<accession>A0AA88R3M2</accession>
<evidence type="ECO:0000256" key="5">
    <source>
        <dbReference type="ARBA" id="ARBA00022989"/>
    </source>
</evidence>
<evidence type="ECO:0000256" key="3">
    <source>
        <dbReference type="ARBA" id="ARBA00022692"/>
    </source>
</evidence>
<dbReference type="Proteomes" id="UP001187471">
    <property type="component" value="Unassembled WGS sequence"/>
</dbReference>
<keyword evidence="7" id="KW-0539">Nucleus</keyword>
<dbReference type="AlphaFoldDB" id="A0AA88R3M2"/>
<dbReference type="PANTHER" id="PTHR31587">
    <property type="entry name" value="TRANSMEMBRANE PROTEIN (DUF2215)"/>
    <property type="match status" value="1"/>
</dbReference>
<keyword evidence="4" id="KW-0732">Signal</keyword>
<keyword evidence="11" id="KW-1185">Reference proteome</keyword>
<evidence type="ECO:0000256" key="4">
    <source>
        <dbReference type="ARBA" id="ARBA00022729"/>
    </source>
</evidence>
<evidence type="ECO:0000313" key="11">
    <source>
        <dbReference type="Proteomes" id="UP001187471"/>
    </source>
</evidence>
<evidence type="ECO:0000256" key="6">
    <source>
        <dbReference type="ARBA" id="ARBA00023136"/>
    </source>
</evidence>
<feature type="region of interest" description="Disordered" evidence="8">
    <location>
        <begin position="1"/>
        <end position="57"/>
    </location>
</feature>
<dbReference type="EMBL" id="JAVXUO010001465">
    <property type="protein sequence ID" value="KAK2982114.1"/>
    <property type="molecule type" value="Genomic_DNA"/>
</dbReference>
<keyword evidence="6 9" id="KW-0472">Membrane</keyword>
<evidence type="ECO:0000313" key="10">
    <source>
        <dbReference type="EMBL" id="KAK2982114.1"/>
    </source>
</evidence>
<comment type="similarity">
    <text evidence="2">Belongs to the NEMP family.</text>
</comment>
<dbReference type="Pfam" id="PF10225">
    <property type="entry name" value="NEMP"/>
    <property type="match status" value="1"/>
</dbReference>
<keyword evidence="3 9" id="KW-0812">Transmembrane</keyword>
<keyword evidence="5 9" id="KW-1133">Transmembrane helix</keyword>
<feature type="transmembrane region" description="Helical" evidence="9">
    <location>
        <begin position="78"/>
        <end position="96"/>
    </location>
</feature>
<organism evidence="10 11">
    <name type="scientific">Escallonia rubra</name>
    <dbReference type="NCBI Taxonomy" id="112253"/>
    <lineage>
        <taxon>Eukaryota</taxon>
        <taxon>Viridiplantae</taxon>
        <taxon>Streptophyta</taxon>
        <taxon>Embryophyta</taxon>
        <taxon>Tracheophyta</taxon>
        <taxon>Spermatophyta</taxon>
        <taxon>Magnoliopsida</taxon>
        <taxon>eudicotyledons</taxon>
        <taxon>Gunneridae</taxon>
        <taxon>Pentapetalae</taxon>
        <taxon>asterids</taxon>
        <taxon>campanulids</taxon>
        <taxon>Escalloniales</taxon>
        <taxon>Escalloniaceae</taxon>
        <taxon>Escallonia</taxon>
    </lineage>
</organism>